<reference evidence="2 3" key="1">
    <citation type="submission" date="2021-03" db="EMBL/GenBank/DDBJ databases">
        <title>Sequencing the genomes of 1000 actinobacteria strains.</title>
        <authorList>
            <person name="Klenk H.-P."/>
        </authorList>
    </citation>
    <scope>NUCLEOTIDE SEQUENCE [LARGE SCALE GENOMIC DNA]</scope>
    <source>
        <strain evidence="2 3">DSM 12544</strain>
    </source>
</reference>
<keyword evidence="1" id="KW-1133">Transmembrane helix</keyword>
<evidence type="ECO:0008006" key="4">
    <source>
        <dbReference type="Google" id="ProtNLM"/>
    </source>
</evidence>
<gene>
    <name evidence="2" type="ORF">JOF45_000636</name>
</gene>
<organism evidence="2 3">
    <name type="scientific">Nesterenkonia lacusekhoensis</name>
    <dbReference type="NCBI Taxonomy" id="150832"/>
    <lineage>
        <taxon>Bacteria</taxon>
        <taxon>Bacillati</taxon>
        <taxon>Actinomycetota</taxon>
        <taxon>Actinomycetes</taxon>
        <taxon>Micrococcales</taxon>
        <taxon>Micrococcaceae</taxon>
        <taxon>Nesterenkonia</taxon>
    </lineage>
</organism>
<protein>
    <recommendedName>
        <fullName evidence="4">Integral membrane protein</fullName>
    </recommendedName>
</protein>
<keyword evidence="3" id="KW-1185">Reference proteome</keyword>
<comment type="caution">
    <text evidence="2">The sequence shown here is derived from an EMBL/GenBank/DDBJ whole genome shotgun (WGS) entry which is preliminary data.</text>
</comment>
<dbReference type="EMBL" id="JAGINX010000001">
    <property type="protein sequence ID" value="MBP2317617.1"/>
    <property type="molecule type" value="Genomic_DNA"/>
</dbReference>
<dbReference type="Proteomes" id="UP001519331">
    <property type="component" value="Unassembled WGS sequence"/>
</dbReference>
<evidence type="ECO:0000313" key="3">
    <source>
        <dbReference type="Proteomes" id="UP001519331"/>
    </source>
</evidence>
<name>A0ABS4SZH8_9MICC</name>
<keyword evidence="1" id="KW-0472">Membrane</keyword>
<feature type="transmembrane region" description="Helical" evidence="1">
    <location>
        <begin position="206"/>
        <end position="224"/>
    </location>
</feature>
<evidence type="ECO:0000313" key="2">
    <source>
        <dbReference type="EMBL" id="MBP2317617.1"/>
    </source>
</evidence>
<accession>A0ABS4SZH8</accession>
<evidence type="ECO:0000256" key="1">
    <source>
        <dbReference type="SAM" id="Phobius"/>
    </source>
</evidence>
<feature type="transmembrane region" description="Helical" evidence="1">
    <location>
        <begin position="285"/>
        <end position="306"/>
    </location>
</feature>
<keyword evidence="1" id="KW-0812">Transmembrane</keyword>
<proteinExistence type="predicted"/>
<dbReference type="RefSeq" id="WP_210047887.1">
    <property type="nucleotide sequence ID" value="NZ_JAGINX010000001.1"/>
</dbReference>
<feature type="transmembrane region" description="Helical" evidence="1">
    <location>
        <begin position="231"/>
        <end position="249"/>
    </location>
</feature>
<sequence>MDLRPVDNSGGLAPMRNALAVLCLILSGALSIGALGAHQIDQLLRDEEPLQEIAGDLPQDEEFGEAVTQIMVSELSDQLPEQARSFIGGGVEGFISGAVQDLLDDQRMHEAWDETLQTTREGYVDRLERLFEQGSSGSASELDVHVELQPLAGAAISSIVDRIPLVDADSFDIPTPELEVDIAAAATDDDVDPYTWATVAMVSQHWLWIGVAAGVLAVLGLALGRGRGRGAALALGGITAALGGLWVALNVASPDFDMPDELPQENVAILDFVQAQFTDWAQPSWWFFVAGAAGVVVLGVLGALVARPVQRR</sequence>